<dbReference type="InterPro" id="IPR017896">
    <property type="entry name" value="4Fe4S_Fe-S-bd"/>
</dbReference>
<dbReference type="SUPFAM" id="SSF54862">
    <property type="entry name" value="4Fe-4S ferredoxins"/>
    <property type="match status" value="2"/>
</dbReference>
<dbReference type="EMBL" id="CP133838">
    <property type="protein sequence ID" value="WMY75805.1"/>
    <property type="molecule type" value="Genomic_DNA"/>
</dbReference>
<dbReference type="PANTHER" id="PTHR24960">
    <property type="entry name" value="PHOTOSYSTEM I IRON-SULFUR CENTER-RELATED"/>
    <property type="match status" value="1"/>
</dbReference>
<dbReference type="Pfam" id="PF12838">
    <property type="entry name" value="Fer4_7"/>
    <property type="match status" value="2"/>
</dbReference>
<dbReference type="PANTHER" id="PTHR24960:SF79">
    <property type="entry name" value="PHOTOSYSTEM I IRON-SULFUR CENTER"/>
    <property type="match status" value="1"/>
</dbReference>
<evidence type="ECO:0000259" key="5">
    <source>
        <dbReference type="PROSITE" id="PS51379"/>
    </source>
</evidence>
<evidence type="ECO:0000256" key="2">
    <source>
        <dbReference type="ARBA" id="ARBA00022723"/>
    </source>
</evidence>
<proteinExistence type="predicted"/>
<keyword evidence="2" id="KW-0479">Metal-binding</keyword>
<organism evidence="6 7">
    <name type="scientific">Buttiauxella selenatireducens</name>
    <dbReference type="NCBI Taxonomy" id="3073902"/>
    <lineage>
        <taxon>Bacteria</taxon>
        <taxon>Pseudomonadati</taxon>
        <taxon>Pseudomonadota</taxon>
        <taxon>Gammaproteobacteria</taxon>
        <taxon>Enterobacterales</taxon>
        <taxon>Enterobacteriaceae</taxon>
        <taxon>Buttiauxella</taxon>
    </lineage>
</organism>
<evidence type="ECO:0000313" key="7">
    <source>
        <dbReference type="Proteomes" id="UP001246690"/>
    </source>
</evidence>
<name>A0ABY9SE73_9ENTR</name>
<feature type="domain" description="4Fe-4S ferredoxin-type" evidence="5">
    <location>
        <begin position="178"/>
        <end position="207"/>
    </location>
</feature>
<dbReference type="Gene3D" id="3.30.70.20">
    <property type="match status" value="2"/>
</dbReference>
<dbReference type="Proteomes" id="UP001246690">
    <property type="component" value="Chromosome"/>
</dbReference>
<keyword evidence="3" id="KW-0408">Iron</keyword>
<keyword evidence="4" id="KW-0411">Iron-sulfur</keyword>
<reference evidence="6 7" key="1">
    <citation type="submission" date="2023-09" db="EMBL/GenBank/DDBJ databases">
        <title>Buttiauxella selenatireducens sp. nov., isolated from the rhizosphere of Cardamine hupingshanesis.</title>
        <authorList>
            <person name="Zhang S."/>
            <person name="Xu Z."/>
            <person name="Wang H."/>
            <person name="Guo Y."/>
        </authorList>
    </citation>
    <scope>NUCLEOTIDE SEQUENCE [LARGE SCALE GENOMIC DNA]</scope>
    <source>
        <strain evidence="6 7">R73</strain>
    </source>
</reference>
<sequence length="281" mass="31006">MFDLLLNARPCVGRACLHHQLRHSSCQACLDVCPIGAIRHDNGSPSIDADTCTACGNCTFVCPTSAIENLATTERHFKGATLTTPLSVIAPTVEELLVWHTQHAIRSVEVDIESAPGWLVALAALNLRLKQMGETGWMVLSPEQKPVNSGRRSWLQIDKREGSAIRVLPGRFLYKSSFALTVDQHRCYLCGACSRICPKAAIEISEEAFVIRHSRCSGCEACTDVCLPRALTLEANVQSEVTALPLEVVRCKRCQKPFMAWSDLVDECPICQRHDFGMREA</sequence>
<gene>
    <name evidence="6" type="ORF">RHD99_07650</name>
</gene>
<dbReference type="PROSITE" id="PS51379">
    <property type="entry name" value="4FE4S_FER_2"/>
    <property type="match status" value="3"/>
</dbReference>
<dbReference type="RefSeq" id="WP_309878224.1">
    <property type="nucleotide sequence ID" value="NZ_CP133838.1"/>
</dbReference>
<evidence type="ECO:0000256" key="1">
    <source>
        <dbReference type="ARBA" id="ARBA00022485"/>
    </source>
</evidence>
<dbReference type="PROSITE" id="PS00198">
    <property type="entry name" value="4FE4S_FER_1"/>
    <property type="match status" value="2"/>
</dbReference>
<accession>A0ABY9SE73</accession>
<evidence type="ECO:0000256" key="4">
    <source>
        <dbReference type="ARBA" id="ARBA00023014"/>
    </source>
</evidence>
<evidence type="ECO:0000313" key="6">
    <source>
        <dbReference type="EMBL" id="WMY75805.1"/>
    </source>
</evidence>
<dbReference type="InterPro" id="IPR017900">
    <property type="entry name" value="4Fe4S_Fe_S_CS"/>
</dbReference>
<dbReference type="InterPro" id="IPR050157">
    <property type="entry name" value="PSI_iron-sulfur_center"/>
</dbReference>
<keyword evidence="1" id="KW-0004">4Fe-4S</keyword>
<keyword evidence="7" id="KW-1185">Reference proteome</keyword>
<protein>
    <submittedName>
        <fullName evidence="6">4Fe-4S binding protein</fullName>
    </submittedName>
</protein>
<feature type="domain" description="4Fe-4S ferredoxin-type" evidence="5">
    <location>
        <begin position="208"/>
        <end position="236"/>
    </location>
</feature>
<feature type="domain" description="4Fe-4S ferredoxin-type" evidence="5">
    <location>
        <begin position="43"/>
        <end position="72"/>
    </location>
</feature>
<evidence type="ECO:0000256" key="3">
    <source>
        <dbReference type="ARBA" id="ARBA00023004"/>
    </source>
</evidence>